<proteinExistence type="predicted"/>
<accession>A0AAU9NJY2</accession>
<dbReference type="InterPro" id="IPR045899">
    <property type="entry name" value="ATL71-like"/>
</dbReference>
<organism evidence="1 2">
    <name type="scientific">Lactuca virosa</name>
    <dbReference type="NCBI Taxonomy" id="75947"/>
    <lineage>
        <taxon>Eukaryota</taxon>
        <taxon>Viridiplantae</taxon>
        <taxon>Streptophyta</taxon>
        <taxon>Embryophyta</taxon>
        <taxon>Tracheophyta</taxon>
        <taxon>Spermatophyta</taxon>
        <taxon>Magnoliopsida</taxon>
        <taxon>eudicotyledons</taxon>
        <taxon>Gunneridae</taxon>
        <taxon>Pentapetalae</taxon>
        <taxon>asterids</taxon>
        <taxon>campanulids</taxon>
        <taxon>Asterales</taxon>
        <taxon>Asteraceae</taxon>
        <taxon>Cichorioideae</taxon>
        <taxon>Cichorieae</taxon>
        <taxon>Lactucinae</taxon>
        <taxon>Lactuca</taxon>
    </lineage>
</organism>
<protein>
    <submittedName>
        <fullName evidence="1">Uncharacterized protein</fullName>
    </submittedName>
</protein>
<keyword evidence="2" id="KW-1185">Reference proteome</keyword>
<sequence length="141" mass="15689">METGEPSYSGGEDCSDDIEGYIAYSIGFYLVFSPLRIHPLLYFLHLQPQDTLSIITTDHHHSTSDGADDYHIIRFPQGLCDDVISTFPTILYSEAVVTHKSDSVTSANNKYGSGCSICLADYNQLNVLRLMPEDAHVFHLS</sequence>
<dbReference type="AlphaFoldDB" id="A0AAU9NJY2"/>
<name>A0AAU9NJY2_9ASTR</name>
<evidence type="ECO:0000313" key="2">
    <source>
        <dbReference type="Proteomes" id="UP001157418"/>
    </source>
</evidence>
<dbReference type="PANTHER" id="PTHR46719:SF24">
    <property type="entry name" value="ZINC FINGER, RING_FYVE_PHD-TYPE-RELATED"/>
    <property type="match status" value="1"/>
</dbReference>
<evidence type="ECO:0000313" key="1">
    <source>
        <dbReference type="EMBL" id="CAH1438202.1"/>
    </source>
</evidence>
<dbReference type="Proteomes" id="UP001157418">
    <property type="component" value="Unassembled WGS sequence"/>
</dbReference>
<dbReference type="PANTHER" id="PTHR46719">
    <property type="entry name" value="TRANSCRIPTION FACTOR C2H2 FAMILY-RELATED"/>
    <property type="match status" value="1"/>
</dbReference>
<comment type="caution">
    <text evidence="1">The sequence shown here is derived from an EMBL/GenBank/DDBJ whole genome shotgun (WGS) entry which is preliminary data.</text>
</comment>
<dbReference type="EMBL" id="CAKMRJ010004445">
    <property type="protein sequence ID" value="CAH1438202.1"/>
    <property type="molecule type" value="Genomic_DNA"/>
</dbReference>
<gene>
    <name evidence="1" type="ORF">LVIROSA_LOCUS24473</name>
</gene>
<reference evidence="1 2" key="1">
    <citation type="submission" date="2022-01" db="EMBL/GenBank/DDBJ databases">
        <authorList>
            <person name="Xiong W."/>
            <person name="Schranz E."/>
        </authorList>
    </citation>
    <scope>NUCLEOTIDE SEQUENCE [LARGE SCALE GENOMIC DNA]</scope>
</reference>